<keyword evidence="3" id="KW-0067">ATP-binding</keyword>
<dbReference type="EMBL" id="KN124472">
    <property type="protein sequence ID" value="KFO21146.1"/>
    <property type="molecule type" value="Genomic_DNA"/>
</dbReference>
<evidence type="ECO:0000256" key="2">
    <source>
        <dbReference type="ARBA" id="ARBA00022741"/>
    </source>
</evidence>
<dbReference type="Gene3D" id="3.30.420.40">
    <property type="match status" value="4"/>
</dbReference>
<proteinExistence type="inferred from homology"/>
<dbReference type="PROSITE" id="PS00329">
    <property type="entry name" value="HSP70_2"/>
    <property type="match status" value="1"/>
</dbReference>
<dbReference type="Pfam" id="PF06723">
    <property type="entry name" value="MreB_Mbl"/>
    <property type="match status" value="1"/>
</dbReference>
<evidence type="ECO:0000256" key="1">
    <source>
        <dbReference type="ARBA" id="ARBA00007381"/>
    </source>
</evidence>
<evidence type="ECO:0000256" key="3">
    <source>
        <dbReference type="ARBA" id="ARBA00022840"/>
    </source>
</evidence>
<accession>A0A091DED9</accession>
<dbReference type="PRINTS" id="PR00301">
    <property type="entry name" value="HEATSHOCK70"/>
</dbReference>
<dbReference type="FunFam" id="3.30.420.40:FF:000545">
    <property type="entry name" value="Endoplasmic reticulum chaperone BiP"/>
    <property type="match status" value="1"/>
</dbReference>
<dbReference type="AlphaFoldDB" id="A0A091DED9"/>
<dbReference type="FunFam" id="3.90.640.10:FF:000134">
    <property type="entry name" value="Heat shock cognate 71 kDa protein"/>
    <property type="match status" value="1"/>
</dbReference>
<protein>
    <submittedName>
        <fullName evidence="4">Heat shock cognate 71 kDa protein</fullName>
    </submittedName>
</protein>
<dbReference type="GO" id="GO:0140662">
    <property type="term" value="F:ATP-dependent protein folding chaperone"/>
    <property type="evidence" value="ECO:0007669"/>
    <property type="project" value="InterPro"/>
</dbReference>
<dbReference type="PANTHER" id="PTHR19375">
    <property type="entry name" value="HEAT SHOCK PROTEIN 70KDA"/>
    <property type="match status" value="1"/>
</dbReference>
<dbReference type="InterPro" id="IPR013126">
    <property type="entry name" value="Hsp_70_fam"/>
</dbReference>
<sequence length="369" mass="40218">MESDPQLLIIHSSLAIMELTGSNLDFPVEAKAGGDFQVVCTVHCHFPEQRCNLMKALPRVSYNHSDVTPEATQPIGNSVQVVPSREVEFSTTPCLASEVPEKELAFLFKAQTAEGKSYCKTPGKKEIKSKRLANAVVTVPAYFSGSQHQATKDAGTIAGLNVLRIINKPTSAAIAYGLDKKVGAERNVLVFDLGGGTFDVSVLATEDGIFEFKCKNKKDITEKKRAVCCLHTACERAQRTLSSSTQGSVEINSLYEGIGFYTSIIHAQFEELNADLFCGTLDPVEKALQNAKLDKSPIHDIVLVGGFTHNPKIQKLLQNFFNEKELNKSINPSEAVAYGAAVQAAILCGDKSGNVQDLMLFDVTPLRWY</sequence>
<dbReference type="InterPro" id="IPR043129">
    <property type="entry name" value="ATPase_NBD"/>
</dbReference>
<organism evidence="4 5">
    <name type="scientific">Fukomys damarensis</name>
    <name type="common">Damaraland mole rat</name>
    <name type="synonym">Cryptomys damarensis</name>
    <dbReference type="NCBI Taxonomy" id="885580"/>
    <lineage>
        <taxon>Eukaryota</taxon>
        <taxon>Metazoa</taxon>
        <taxon>Chordata</taxon>
        <taxon>Craniata</taxon>
        <taxon>Vertebrata</taxon>
        <taxon>Euteleostomi</taxon>
        <taxon>Mammalia</taxon>
        <taxon>Eutheria</taxon>
        <taxon>Euarchontoglires</taxon>
        <taxon>Glires</taxon>
        <taxon>Rodentia</taxon>
        <taxon>Hystricomorpha</taxon>
        <taxon>Bathyergidae</taxon>
        <taxon>Fukomys</taxon>
    </lineage>
</organism>
<dbReference type="Gene3D" id="3.90.640.10">
    <property type="entry name" value="Actin, Chain A, domain 4"/>
    <property type="match status" value="1"/>
</dbReference>
<comment type="similarity">
    <text evidence="1">Belongs to the heat shock protein 70 family.</text>
</comment>
<dbReference type="Proteomes" id="UP000028990">
    <property type="component" value="Unassembled WGS sequence"/>
</dbReference>
<keyword evidence="2" id="KW-0547">Nucleotide-binding</keyword>
<evidence type="ECO:0000313" key="5">
    <source>
        <dbReference type="Proteomes" id="UP000028990"/>
    </source>
</evidence>
<dbReference type="InterPro" id="IPR018181">
    <property type="entry name" value="Heat_shock_70_CS"/>
</dbReference>
<evidence type="ECO:0000313" key="4">
    <source>
        <dbReference type="EMBL" id="KFO21146.1"/>
    </source>
</evidence>
<keyword evidence="5" id="KW-1185">Reference proteome</keyword>
<dbReference type="Pfam" id="PF00012">
    <property type="entry name" value="HSP70"/>
    <property type="match status" value="1"/>
</dbReference>
<name>A0A091DED9_FUKDA</name>
<gene>
    <name evidence="4" type="ORF">H920_17499</name>
</gene>
<dbReference type="STRING" id="885580.ENSFDAP00000000347"/>
<reference evidence="4 5" key="1">
    <citation type="submission" date="2013-11" db="EMBL/GenBank/DDBJ databases">
        <title>The Damaraland mole rat (Fukomys damarensis) genome and evolution of African mole rats.</title>
        <authorList>
            <person name="Gladyshev V.N."/>
            <person name="Fang X."/>
        </authorList>
    </citation>
    <scope>NUCLEOTIDE SEQUENCE [LARGE SCALE GENOMIC DNA]</scope>
    <source>
        <tissue evidence="4">Liver</tissue>
    </source>
</reference>
<dbReference type="SUPFAM" id="SSF53067">
    <property type="entry name" value="Actin-like ATPase domain"/>
    <property type="match status" value="2"/>
</dbReference>
<dbReference type="InterPro" id="IPR056546">
    <property type="entry name" value="MreB_MamK-like"/>
</dbReference>
<dbReference type="GO" id="GO:0005524">
    <property type="term" value="F:ATP binding"/>
    <property type="evidence" value="ECO:0007669"/>
    <property type="project" value="UniProtKB-KW"/>
</dbReference>
<keyword evidence="4" id="KW-0346">Stress response</keyword>